<evidence type="ECO:0000256" key="3">
    <source>
        <dbReference type="ARBA" id="ARBA00022741"/>
    </source>
</evidence>
<dbReference type="RefSeq" id="WP_004848952.1">
    <property type="nucleotide sequence ID" value="NZ_CABIWG010000004.1"/>
</dbReference>
<dbReference type="Proteomes" id="UP000283295">
    <property type="component" value="Unassembled WGS sequence"/>
</dbReference>
<dbReference type="InterPro" id="IPR052032">
    <property type="entry name" value="ATP-dep_AA_Ligase"/>
</dbReference>
<dbReference type="EMBL" id="QRVK01000057">
    <property type="protein sequence ID" value="RGS36012.1"/>
    <property type="molecule type" value="Genomic_DNA"/>
</dbReference>
<dbReference type="GeneID" id="92831874"/>
<dbReference type="Gene3D" id="3.30.470.20">
    <property type="entry name" value="ATP-grasp fold, B domain"/>
    <property type="match status" value="1"/>
</dbReference>
<proteinExistence type="predicted"/>
<reference evidence="7 8" key="1">
    <citation type="submission" date="2018-08" db="EMBL/GenBank/DDBJ databases">
        <title>A genome reference for cultivated species of the human gut microbiota.</title>
        <authorList>
            <person name="Zou Y."/>
            <person name="Xue W."/>
            <person name="Luo G."/>
        </authorList>
    </citation>
    <scope>NUCLEOTIDE SEQUENCE [LARGE SCALE GENOMIC DNA]</scope>
    <source>
        <strain evidence="7 8">AF22-21</strain>
    </source>
</reference>
<dbReference type="PROSITE" id="PS00866">
    <property type="entry name" value="CPSASE_1"/>
    <property type="match status" value="1"/>
</dbReference>
<dbReference type="Pfam" id="PF01071">
    <property type="entry name" value="GARS_A"/>
    <property type="match status" value="1"/>
</dbReference>
<name>A0A3R5ZYV3_9FIRM</name>
<keyword evidence="2" id="KW-0436">Ligase</keyword>
<evidence type="ECO:0000256" key="4">
    <source>
        <dbReference type="ARBA" id="ARBA00022840"/>
    </source>
</evidence>
<dbReference type="GO" id="GO:0016874">
    <property type="term" value="F:ligase activity"/>
    <property type="evidence" value="ECO:0007669"/>
    <property type="project" value="UniProtKB-KW"/>
</dbReference>
<evidence type="ECO:0000313" key="8">
    <source>
        <dbReference type="Proteomes" id="UP000283295"/>
    </source>
</evidence>
<sequence>MSEKMKKVLMLTAKETEIPFILQAKMLGYYVITTGNAPEQVGHKYGDQYIPFDYSDFEGIAQMAKDIHVDAVMSGCSDNCVLTAAYICDHLGLKGHDSFETTEIIHRKDKFKKFALENRVKTPLARWFDSKETAYKYSDNGFPVIIKPSDMAGGKGVSVAHDIDEMIAGVDRAFEVSRDKKIVIEPYIEGSLHSLHVFIVDEKVRSYGTANDYSYKNKYMTSYGIFPADNWETATEALIPEINRIAKILHLVDGQMDIQYIMGADGPWIVEMMRRFPGNHTTSVIANSIGIDWREWICRAELGESVKGMPCAVHPQKYYGYYALMADHNGCYDGMDIDPLIRKYVIQIDEWHSKGYEIEDYMYDKMALIQFYFDTESERQFYLPQICNLIKVKYS</sequence>
<dbReference type="Gene3D" id="3.40.50.20">
    <property type="match status" value="1"/>
</dbReference>
<accession>A0A3R5ZYV3</accession>
<evidence type="ECO:0000256" key="1">
    <source>
        <dbReference type="ARBA" id="ARBA00001936"/>
    </source>
</evidence>
<gene>
    <name evidence="7" type="ORF">DWX94_13285</name>
</gene>
<feature type="domain" description="ATP-grasp" evidence="6">
    <location>
        <begin position="112"/>
        <end position="302"/>
    </location>
</feature>
<dbReference type="InterPro" id="IPR020561">
    <property type="entry name" value="PRibGlycinamid_synth_ATP-grasp"/>
</dbReference>
<evidence type="ECO:0000256" key="5">
    <source>
        <dbReference type="PROSITE-ProRule" id="PRU00409"/>
    </source>
</evidence>
<comment type="cofactor">
    <cofactor evidence="1">
        <name>Mn(2+)</name>
        <dbReference type="ChEBI" id="CHEBI:29035"/>
    </cofactor>
</comment>
<dbReference type="GO" id="GO:0005524">
    <property type="term" value="F:ATP binding"/>
    <property type="evidence" value="ECO:0007669"/>
    <property type="project" value="UniProtKB-UniRule"/>
</dbReference>
<comment type="caution">
    <text evidence="7">The sequence shown here is derived from an EMBL/GenBank/DDBJ whole genome shotgun (WGS) entry which is preliminary data.</text>
</comment>
<dbReference type="SMART" id="SM01209">
    <property type="entry name" value="GARS_A"/>
    <property type="match status" value="1"/>
</dbReference>
<dbReference type="AlphaFoldDB" id="A0A3R5ZYV3"/>
<dbReference type="PROSITE" id="PS50975">
    <property type="entry name" value="ATP_GRASP"/>
    <property type="match status" value="1"/>
</dbReference>
<protein>
    <submittedName>
        <fullName evidence="7">ATP-grasp domain-containing protein</fullName>
    </submittedName>
</protein>
<evidence type="ECO:0000259" key="6">
    <source>
        <dbReference type="PROSITE" id="PS50975"/>
    </source>
</evidence>
<dbReference type="Gene3D" id="3.30.1490.20">
    <property type="entry name" value="ATP-grasp fold, A domain"/>
    <property type="match status" value="1"/>
</dbReference>
<organism evidence="7 8">
    <name type="scientific">Coprococcus eutactus</name>
    <dbReference type="NCBI Taxonomy" id="33043"/>
    <lineage>
        <taxon>Bacteria</taxon>
        <taxon>Bacillati</taxon>
        <taxon>Bacillota</taxon>
        <taxon>Clostridia</taxon>
        <taxon>Lachnospirales</taxon>
        <taxon>Lachnospiraceae</taxon>
        <taxon>Coprococcus</taxon>
    </lineage>
</organism>
<keyword evidence="3 5" id="KW-0547">Nucleotide-binding</keyword>
<keyword evidence="4 5" id="KW-0067">ATP-binding</keyword>
<evidence type="ECO:0000256" key="2">
    <source>
        <dbReference type="ARBA" id="ARBA00022598"/>
    </source>
</evidence>
<dbReference type="InterPro" id="IPR005479">
    <property type="entry name" value="CPAse_ATP-bd"/>
</dbReference>
<dbReference type="InterPro" id="IPR013815">
    <property type="entry name" value="ATP_grasp_subdomain_1"/>
</dbReference>
<dbReference type="PANTHER" id="PTHR43585:SF2">
    <property type="entry name" value="ATP-GRASP ENZYME FSQD"/>
    <property type="match status" value="1"/>
</dbReference>
<dbReference type="PANTHER" id="PTHR43585">
    <property type="entry name" value="FUMIPYRROLE BIOSYNTHESIS PROTEIN C"/>
    <property type="match status" value="1"/>
</dbReference>
<dbReference type="SUPFAM" id="SSF56059">
    <property type="entry name" value="Glutathione synthetase ATP-binding domain-like"/>
    <property type="match status" value="1"/>
</dbReference>
<dbReference type="GO" id="GO:0046872">
    <property type="term" value="F:metal ion binding"/>
    <property type="evidence" value="ECO:0007669"/>
    <property type="project" value="InterPro"/>
</dbReference>
<dbReference type="InterPro" id="IPR011761">
    <property type="entry name" value="ATP-grasp"/>
</dbReference>
<evidence type="ECO:0000313" key="7">
    <source>
        <dbReference type="EMBL" id="RGS36012.1"/>
    </source>
</evidence>